<dbReference type="GO" id="GO:0000837">
    <property type="term" value="C:Doa10p ubiquitin ligase complex"/>
    <property type="evidence" value="ECO:0007669"/>
    <property type="project" value="EnsemblFungi"/>
</dbReference>
<dbReference type="GO" id="GO:0072665">
    <property type="term" value="P:protein localization to vacuole"/>
    <property type="evidence" value="ECO:0007669"/>
    <property type="project" value="EnsemblFungi"/>
</dbReference>
<dbReference type="Pfam" id="PF05020">
    <property type="entry name" value="zf-NPL4"/>
    <property type="match status" value="1"/>
</dbReference>
<dbReference type="GO" id="GO:0072671">
    <property type="term" value="P:mitochondria-associated ubiquitin-dependent protein catabolic process"/>
    <property type="evidence" value="ECO:0007669"/>
    <property type="project" value="EnsemblFungi"/>
</dbReference>
<dbReference type="GO" id="GO:0031965">
    <property type="term" value="C:nuclear membrane"/>
    <property type="evidence" value="ECO:0007669"/>
    <property type="project" value="UniProtKB-SubCell"/>
</dbReference>
<dbReference type="GO" id="GO:0071629">
    <property type="term" value="P:cytoplasm protein quality control by the ubiquitin-proteasome system"/>
    <property type="evidence" value="ECO:0007669"/>
    <property type="project" value="EnsemblFungi"/>
</dbReference>
<dbReference type="OrthoDB" id="10251089at2759"/>
<dbReference type="SUPFAM" id="SSF54236">
    <property type="entry name" value="Ubiquitin-like"/>
    <property type="match status" value="1"/>
</dbReference>
<dbReference type="AlphaFoldDB" id="A0A1X2IFU6"/>
<dbReference type="GO" id="GO:1900182">
    <property type="term" value="P:positive regulation of protein localization to nucleus"/>
    <property type="evidence" value="ECO:0007669"/>
    <property type="project" value="EnsemblFungi"/>
</dbReference>
<dbReference type="InterPro" id="IPR007717">
    <property type="entry name" value="NPL4_C"/>
</dbReference>
<comment type="caution">
    <text evidence="8">The sequence shown here is derived from an EMBL/GenBank/DDBJ whole genome shotgun (WGS) entry which is preliminary data.</text>
</comment>
<dbReference type="GO" id="GO:0051228">
    <property type="term" value="P:mitotic spindle disassembly"/>
    <property type="evidence" value="ECO:0007669"/>
    <property type="project" value="EnsemblFungi"/>
</dbReference>
<dbReference type="PANTHER" id="PTHR12710:SF0">
    <property type="entry name" value="NUCLEAR PROTEIN LOCALIZATION PROTEIN 4 HOMOLOG"/>
    <property type="match status" value="1"/>
</dbReference>
<name>A0A1X2IFU6_9FUNG</name>
<dbReference type="GO" id="GO:0030894">
    <property type="term" value="C:replisome"/>
    <property type="evidence" value="ECO:0007669"/>
    <property type="project" value="EnsemblFungi"/>
</dbReference>
<proteinExistence type="inferred from homology"/>
<evidence type="ECO:0000256" key="5">
    <source>
        <dbReference type="ARBA" id="ARBA00024703"/>
    </source>
</evidence>
<comment type="function">
    <text evidence="5">Involved in the import of nuclear-targeted proteins into the nucleus and the export of poly(A) RNA out of the nucleus. Has a role in the endoplasmic reticulum-associated degradation (ERAD) pathway.</text>
</comment>
<dbReference type="GO" id="GO:1990112">
    <property type="term" value="C:RQC complex"/>
    <property type="evidence" value="ECO:0007669"/>
    <property type="project" value="EnsemblFungi"/>
</dbReference>
<dbReference type="GO" id="GO:0070651">
    <property type="term" value="P:nonfunctional rRNA decay"/>
    <property type="evidence" value="ECO:0007669"/>
    <property type="project" value="EnsemblFungi"/>
</dbReference>
<dbReference type="PANTHER" id="PTHR12710">
    <property type="entry name" value="NUCLEAR PROTEIN LOCALIZATION 4"/>
    <property type="match status" value="1"/>
</dbReference>
<dbReference type="GO" id="GO:0031625">
    <property type="term" value="F:ubiquitin protein ligase binding"/>
    <property type="evidence" value="ECO:0007669"/>
    <property type="project" value="TreeGrafter"/>
</dbReference>
<dbReference type="STRING" id="90262.A0A1X2IFU6"/>
<dbReference type="GO" id="GO:0099638">
    <property type="term" value="P:endosome to plasma membrane protein transport"/>
    <property type="evidence" value="ECO:0007669"/>
    <property type="project" value="EnsemblFungi"/>
</dbReference>
<sequence>MLLRIRSKEGMARVPVEPEETFGSLATKIGQLHNVEASTVAFSDQPNTTTATPVAQVKDNTLSSANLKHGDIIYVTYTEPIVEPEPKAPTPDGKGNITFEKLADIKQDPVDDFLEKQRGLIKRPKDSKFCRHGDNAMCDYCMPLEPYDKGYLEENKIKHMSFHAFLRHINSAQQTKAPSSAILTQLPPLEEPSYKVKVPCTGGHVPWPEGICTKCQPSAITLQRQTYRVVDHVEFSSAALIDNFLNSWRQSGNQRIGYLYGRYESYLDVPLGIKAVVEAIYEPPQENHMDGLKLALPWQEEALVDDVAQVCGLSKVGVVFTDLVDDGSGKGTVLSKRHVDSHFLSSLECSFAAEMQLRHPNISRHSVNGKYGSKFVTCVISGDVEGNIDVNAYQVSDTMTAMHDAGIVEPSRNPSVVRVKESVPHQRYVPEVFYKFKNEYGVMVQESAKPTFPVEYLLVNVTNGFPQNPSPLFTDSRDLTADGASHPDIGTLGKHLLGGKSNTDLRSLLSDFHVLCAIRSMDVLSRDEFKTVCDYATKKSDINIDSLDQLQGWQTLMMVLKEAEGNANANTNPTRSGTASGTNTPTEATVSEISCKHCTFMNSGTNDSCEMCGLPLSD</sequence>
<evidence type="ECO:0000259" key="7">
    <source>
        <dbReference type="PROSITE" id="PS50249"/>
    </source>
</evidence>
<dbReference type="InterPro" id="IPR007716">
    <property type="entry name" value="NPL4_Zn-bd_put"/>
</dbReference>
<dbReference type="GO" id="GO:0048471">
    <property type="term" value="C:perinuclear region of cytoplasm"/>
    <property type="evidence" value="ECO:0007669"/>
    <property type="project" value="UniProtKB-SubCell"/>
</dbReference>
<evidence type="ECO:0000313" key="9">
    <source>
        <dbReference type="Proteomes" id="UP000193560"/>
    </source>
</evidence>
<dbReference type="PROSITE" id="PS50249">
    <property type="entry name" value="MPN"/>
    <property type="match status" value="1"/>
</dbReference>
<feature type="domain" description="MPN" evidence="7">
    <location>
        <begin position="233"/>
        <end position="371"/>
    </location>
</feature>
<gene>
    <name evidence="8" type="ORF">BCR42DRAFT_42524</name>
</gene>
<dbReference type="Gene3D" id="3.10.20.90">
    <property type="entry name" value="Phosphatidylinositol 3-kinase Catalytic Subunit, Chain A, domain 1"/>
    <property type="match status" value="1"/>
</dbReference>
<dbReference type="GO" id="GO:0036266">
    <property type="term" value="C:Cdc48p-Npl4p-Vms1p AAA ATPase complex"/>
    <property type="evidence" value="ECO:0007669"/>
    <property type="project" value="EnsemblFungi"/>
</dbReference>
<organism evidence="8 9">
    <name type="scientific">Absidia repens</name>
    <dbReference type="NCBI Taxonomy" id="90262"/>
    <lineage>
        <taxon>Eukaryota</taxon>
        <taxon>Fungi</taxon>
        <taxon>Fungi incertae sedis</taxon>
        <taxon>Mucoromycota</taxon>
        <taxon>Mucoromycotina</taxon>
        <taxon>Mucoromycetes</taxon>
        <taxon>Mucorales</taxon>
        <taxon>Cunninghamellaceae</taxon>
        <taxon>Absidia</taxon>
    </lineage>
</organism>
<evidence type="ECO:0000256" key="1">
    <source>
        <dbReference type="ARBA" id="ARBA00004335"/>
    </source>
</evidence>
<feature type="region of interest" description="Disordered" evidence="6">
    <location>
        <begin position="567"/>
        <end position="586"/>
    </location>
</feature>
<dbReference type="InterPro" id="IPR037518">
    <property type="entry name" value="MPN"/>
</dbReference>
<evidence type="ECO:0000313" key="8">
    <source>
        <dbReference type="EMBL" id="ORZ15764.1"/>
    </source>
</evidence>
<dbReference type="EMBL" id="MCGE01000012">
    <property type="protein sequence ID" value="ORZ15764.1"/>
    <property type="molecule type" value="Genomic_DNA"/>
</dbReference>
<dbReference type="PIRSF" id="PIRSF010052">
    <property type="entry name" value="Polyub_prc_Npl4"/>
    <property type="match status" value="1"/>
</dbReference>
<dbReference type="GO" id="GO:0030970">
    <property type="term" value="P:retrograde protein transport, ER to cytosol"/>
    <property type="evidence" value="ECO:0007669"/>
    <property type="project" value="EnsemblFungi"/>
</dbReference>
<evidence type="ECO:0000256" key="2">
    <source>
        <dbReference type="ARBA" id="ARBA00004556"/>
    </source>
</evidence>
<dbReference type="InterPro" id="IPR016563">
    <property type="entry name" value="Npl4"/>
</dbReference>
<dbReference type="GO" id="GO:0034098">
    <property type="term" value="C:VCP-NPL4-UFD1 AAA ATPase complex"/>
    <property type="evidence" value="ECO:0007669"/>
    <property type="project" value="EnsemblFungi"/>
</dbReference>
<dbReference type="GO" id="GO:0000839">
    <property type="term" value="C:Hrd1p ubiquitin ligase ERAD-L complex"/>
    <property type="evidence" value="ECO:0007669"/>
    <property type="project" value="EnsemblFungi"/>
</dbReference>
<evidence type="ECO:0000256" key="4">
    <source>
        <dbReference type="ARBA" id="ARBA00019709"/>
    </source>
</evidence>
<dbReference type="GO" id="GO:0043130">
    <property type="term" value="F:ubiquitin binding"/>
    <property type="evidence" value="ECO:0007669"/>
    <property type="project" value="TreeGrafter"/>
</dbReference>
<dbReference type="Pfam" id="PF11543">
    <property type="entry name" value="UN_NPL4"/>
    <property type="match status" value="1"/>
</dbReference>
<reference evidence="8 9" key="1">
    <citation type="submission" date="2016-07" db="EMBL/GenBank/DDBJ databases">
        <title>Pervasive Adenine N6-methylation of Active Genes in Fungi.</title>
        <authorList>
            <consortium name="DOE Joint Genome Institute"/>
            <person name="Mondo S.J."/>
            <person name="Dannebaum R.O."/>
            <person name="Kuo R.C."/>
            <person name="Labutti K."/>
            <person name="Haridas S."/>
            <person name="Kuo A."/>
            <person name="Salamov A."/>
            <person name="Ahrendt S.R."/>
            <person name="Lipzen A."/>
            <person name="Sullivan W."/>
            <person name="Andreopoulos W.B."/>
            <person name="Clum A."/>
            <person name="Lindquist E."/>
            <person name="Daum C."/>
            <person name="Ramamoorthy G.K."/>
            <person name="Gryganskyi A."/>
            <person name="Culley D."/>
            <person name="Magnuson J.K."/>
            <person name="James T.Y."/>
            <person name="O'Malley M.A."/>
            <person name="Stajich J.E."/>
            <person name="Spatafora J.W."/>
            <person name="Visel A."/>
            <person name="Grigoriev I.V."/>
        </authorList>
    </citation>
    <scope>NUCLEOTIDE SEQUENCE [LARGE SCALE GENOMIC DNA]</scope>
    <source>
        <strain evidence="8 9">NRRL 1336</strain>
    </source>
</reference>
<dbReference type="Proteomes" id="UP000193560">
    <property type="component" value="Unassembled WGS sequence"/>
</dbReference>
<dbReference type="GO" id="GO:0036435">
    <property type="term" value="F:K48-linked polyubiquitin modification-dependent protein binding"/>
    <property type="evidence" value="ECO:0007669"/>
    <property type="project" value="EnsemblFungi"/>
</dbReference>
<dbReference type="GO" id="GO:0006274">
    <property type="term" value="P:DNA replication termination"/>
    <property type="evidence" value="ECO:0007669"/>
    <property type="project" value="EnsemblFungi"/>
</dbReference>
<dbReference type="GO" id="GO:1990116">
    <property type="term" value="P:ribosome-associated ubiquitin-dependent protein catabolic process"/>
    <property type="evidence" value="ECO:0007669"/>
    <property type="project" value="EnsemblFungi"/>
</dbReference>
<accession>A0A1X2IFU6</accession>
<protein>
    <recommendedName>
        <fullName evidence="4">Nuclear protein localization protein 4</fullName>
    </recommendedName>
</protein>
<dbReference type="Pfam" id="PF05021">
    <property type="entry name" value="NPL4"/>
    <property type="match status" value="1"/>
</dbReference>
<evidence type="ECO:0000256" key="3">
    <source>
        <dbReference type="ARBA" id="ARBA00011025"/>
    </source>
</evidence>
<dbReference type="InterPro" id="IPR029071">
    <property type="entry name" value="Ubiquitin-like_domsf"/>
</dbReference>
<comment type="subcellular location">
    <subcellularLocation>
        <location evidence="2">Cytoplasm</location>
        <location evidence="2">Perinuclear region</location>
    </subcellularLocation>
    <subcellularLocation>
        <location evidence="1">Nucleus membrane</location>
        <topology evidence="1">Peripheral membrane protein</topology>
        <orientation evidence="1">Cytoplasmic side</orientation>
    </subcellularLocation>
</comment>
<keyword evidence="9" id="KW-1185">Reference proteome</keyword>
<comment type="similarity">
    <text evidence="3">Belongs to the NPL4 family.</text>
</comment>
<evidence type="ECO:0000256" key="6">
    <source>
        <dbReference type="SAM" id="MobiDB-lite"/>
    </source>
</evidence>
<dbReference type="CDD" id="cd08061">
    <property type="entry name" value="MPN_NPL4"/>
    <property type="match status" value="1"/>
</dbReference>
<dbReference type="InterPro" id="IPR036443">
    <property type="entry name" value="Znf_RanBP2_sf"/>
</dbReference>
<dbReference type="SUPFAM" id="SSF90209">
    <property type="entry name" value="Ran binding protein zinc finger-like"/>
    <property type="match status" value="1"/>
</dbReference>
<dbReference type="InterPro" id="IPR024682">
    <property type="entry name" value="Npl4_Ub-like_dom"/>
</dbReference>